<gene>
    <name evidence="2" type="ORF">VA7868_04635</name>
</gene>
<dbReference type="AlphaFoldDB" id="A0A1M6FE34"/>
<dbReference type="InterPro" id="IPR012337">
    <property type="entry name" value="RNaseH-like_sf"/>
</dbReference>
<evidence type="ECO:0000259" key="1">
    <source>
        <dbReference type="PROSITE" id="PS50994"/>
    </source>
</evidence>
<feature type="domain" description="Integrase catalytic" evidence="1">
    <location>
        <begin position="80"/>
        <end position="246"/>
    </location>
</feature>
<reference evidence="2 3" key="1">
    <citation type="submission" date="2016-11" db="EMBL/GenBank/DDBJ databases">
        <authorList>
            <person name="Jaros S."/>
            <person name="Januszkiewicz K."/>
            <person name="Wedrychowicz H."/>
        </authorList>
    </citation>
    <scope>NUCLEOTIDE SEQUENCE [LARGE SCALE GENOMIC DNA]</scope>
    <source>
        <strain evidence="2 3">CECT 7868</strain>
    </source>
</reference>
<dbReference type="EMBL" id="FQXZ01000068">
    <property type="protein sequence ID" value="SHI95994.1"/>
    <property type="molecule type" value="Genomic_DNA"/>
</dbReference>
<dbReference type="InterPro" id="IPR001584">
    <property type="entry name" value="Integrase_cat-core"/>
</dbReference>
<dbReference type="GO" id="GO:0003676">
    <property type="term" value="F:nucleic acid binding"/>
    <property type="evidence" value="ECO:0007669"/>
    <property type="project" value="InterPro"/>
</dbReference>
<dbReference type="PROSITE" id="PS50994">
    <property type="entry name" value="INTEGRASE"/>
    <property type="match status" value="1"/>
</dbReference>
<dbReference type="Gene3D" id="3.30.420.10">
    <property type="entry name" value="Ribonuclease H-like superfamily/Ribonuclease H"/>
    <property type="match status" value="1"/>
</dbReference>
<organism evidence="2 3">
    <name type="scientific">Vibrio aerogenes CECT 7868</name>
    <dbReference type="NCBI Taxonomy" id="1216006"/>
    <lineage>
        <taxon>Bacteria</taxon>
        <taxon>Pseudomonadati</taxon>
        <taxon>Pseudomonadota</taxon>
        <taxon>Gammaproteobacteria</taxon>
        <taxon>Vibrionales</taxon>
        <taxon>Vibrionaceae</taxon>
        <taxon>Vibrio</taxon>
    </lineage>
</organism>
<dbReference type="InterPro" id="IPR048020">
    <property type="entry name" value="Transpos_IS3"/>
</dbReference>
<accession>A0A1M6FE34</accession>
<keyword evidence="3" id="KW-1185">Reference proteome</keyword>
<evidence type="ECO:0000313" key="3">
    <source>
        <dbReference type="Proteomes" id="UP000184608"/>
    </source>
</evidence>
<dbReference type="GO" id="GO:0015074">
    <property type="term" value="P:DNA integration"/>
    <property type="evidence" value="ECO:0007669"/>
    <property type="project" value="InterPro"/>
</dbReference>
<dbReference type="PANTHER" id="PTHR46889">
    <property type="entry name" value="TRANSPOSASE INSF FOR INSERTION SEQUENCE IS3B-RELATED"/>
    <property type="match status" value="1"/>
</dbReference>
<dbReference type="SUPFAM" id="SSF53098">
    <property type="entry name" value="Ribonuclease H-like"/>
    <property type="match status" value="1"/>
</dbReference>
<dbReference type="InterPro" id="IPR050900">
    <property type="entry name" value="Transposase_IS3/IS150/IS904"/>
</dbReference>
<dbReference type="STRING" id="1216006.VA7868_04635"/>
<dbReference type="PANTHER" id="PTHR46889:SF5">
    <property type="entry name" value="INTEGRASE PROTEIN"/>
    <property type="match status" value="1"/>
</dbReference>
<dbReference type="InterPro" id="IPR036397">
    <property type="entry name" value="RNaseH_sf"/>
</dbReference>
<evidence type="ECO:0000313" key="2">
    <source>
        <dbReference type="EMBL" id="SHI95994.1"/>
    </source>
</evidence>
<dbReference type="Proteomes" id="UP000184608">
    <property type="component" value="Unassembled WGS sequence"/>
</dbReference>
<dbReference type="Pfam" id="PF13683">
    <property type="entry name" value="rve_3"/>
    <property type="match status" value="1"/>
</dbReference>
<dbReference type="NCBIfam" id="NF033516">
    <property type="entry name" value="transpos_IS3"/>
    <property type="match status" value="1"/>
</dbReference>
<protein>
    <submittedName>
        <fullName evidence="2">Integrase core domain protein</fullName>
    </submittedName>
</protein>
<name>A0A1M6FE34_9VIBR</name>
<sequence>MRPAPVNKLSEQERRAIIDICNTAEYASLPPAQIVPALLDKGEYIASESSFYRVLKAAGQLTGRGRQKSRQKVVKPTSYTATQPNQVHTWDITYLPSTVRGQFYYLYLIEDIYSRKIVGYEVHETECGELASELLQRTVFREKCFQQALVLHSDNGSPMKSLTLKAKMEELGVLSSYSRPRVSNDNPYVESLFRTLKYIPQWPSNGFRSLNDAREWVERFVQWYNTEHKHSALNYVTPDERHHGKDKQILENRKQVLMLHREANPARWSGNIRNCEPVGKVELNPDKTPEIDEEKAA</sequence>
<proteinExistence type="predicted"/>